<proteinExistence type="inferred from homology"/>
<reference evidence="7 8" key="1">
    <citation type="submission" date="2016-10" db="EMBL/GenBank/DDBJ databases">
        <authorList>
            <person name="Varghese N."/>
            <person name="Submissions S."/>
        </authorList>
    </citation>
    <scope>NUCLEOTIDE SEQUENCE [LARGE SCALE GENOMIC DNA]</scope>
    <source>
        <strain evidence="7 8">IBRC-M10081</strain>
    </source>
</reference>
<sequence>MSSIEDKFAKLNAEFAPGQEVRQSIDEVSIEIDKIPGTSVDFSHGDIDAHAPIPGSIEVFNEGFEVGGAQAYTEYRGSLEIREYLAEKLTNFTGWQIKADDQLLITPGTQGALFLAMGALVSRGDKVAIVEPDYFANRKLVHFFDGELVPVKLDYYNTDTRAGLNLEELEAAFKNGVKTFLFSNPNNPTGVIYSRDEVKKIAELAAQYNVSVIVDELYSRQLFDERDYTHLIAQDEINSDNVITIIGPSKTESLSGYRLGVAFGSPKIIERMEQLQAIVSLRASGYNQRVLKLWFDEPEGWIENRIKDHQAIRDDLVSLINTQDGFKVRPTEAGSYLFPEFPKLKVSLSEFVKILRVKAGVTVTPGSEFGPGFENSFRVNFSQDHQASVDAMKRIIQVVEELRQ</sequence>
<evidence type="ECO:0000259" key="6">
    <source>
        <dbReference type="Pfam" id="PF00155"/>
    </source>
</evidence>
<evidence type="ECO:0000256" key="2">
    <source>
        <dbReference type="ARBA" id="ARBA00007441"/>
    </source>
</evidence>
<evidence type="ECO:0000256" key="5">
    <source>
        <dbReference type="ARBA" id="ARBA00022898"/>
    </source>
</evidence>
<keyword evidence="8" id="KW-1185">Reference proteome</keyword>
<comment type="similarity">
    <text evidence="2">Belongs to the class-I pyridoxal-phosphate-dependent aminotransferase family.</text>
</comment>
<evidence type="ECO:0000256" key="1">
    <source>
        <dbReference type="ARBA" id="ARBA00001933"/>
    </source>
</evidence>
<dbReference type="InterPro" id="IPR015424">
    <property type="entry name" value="PyrdxlP-dep_Trfase"/>
</dbReference>
<accession>A0A662Z446</accession>
<organism evidence="7 8">
    <name type="scientific">Aliicoccus persicus</name>
    <dbReference type="NCBI Taxonomy" id="930138"/>
    <lineage>
        <taxon>Bacteria</taxon>
        <taxon>Bacillati</taxon>
        <taxon>Bacillota</taxon>
        <taxon>Bacilli</taxon>
        <taxon>Bacillales</taxon>
        <taxon>Staphylococcaceae</taxon>
        <taxon>Aliicoccus</taxon>
    </lineage>
</organism>
<dbReference type="NCBIfam" id="NF004854">
    <property type="entry name" value="PRK06207.1"/>
    <property type="match status" value="1"/>
</dbReference>
<feature type="domain" description="Aminotransferase class I/classII large" evidence="6">
    <location>
        <begin position="55"/>
        <end position="385"/>
    </location>
</feature>
<dbReference type="RefSeq" id="WP_091475475.1">
    <property type="nucleotide sequence ID" value="NZ_FOIT01000004.1"/>
</dbReference>
<dbReference type="EMBL" id="FOIT01000004">
    <property type="protein sequence ID" value="SEW08661.1"/>
    <property type="molecule type" value="Genomic_DNA"/>
</dbReference>
<dbReference type="InterPro" id="IPR015422">
    <property type="entry name" value="PyrdxlP-dep_Trfase_small"/>
</dbReference>
<dbReference type="GO" id="GO:0006520">
    <property type="term" value="P:amino acid metabolic process"/>
    <property type="evidence" value="ECO:0007669"/>
    <property type="project" value="InterPro"/>
</dbReference>
<dbReference type="Pfam" id="PF00155">
    <property type="entry name" value="Aminotran_1_2"/>
    <property type="match status" value="1"/>
</dbReference>
<evidence type="ECO:0000256" key="3">
    <source>
        <dbReference type="ARBA" id="ARBA00022576"/>
    </source>
</evidence>
<dbReference type="CDD" id="cd00609">
    <property type="entry name" value="AAT_like"/>
    <property type="match status" value="1"/>
</dbReference>
<dbReference type="InterPro" id="IPR050596">
    <property type="entry name" value="AspAT/PAT-like"/>
</dbReference>
<gene>
    <name evidence="7" type="ORF">SAMN05192557_1569</name>
</gene>
<evidence type="ECO:0000313" key="8">
    <source>
        <dbReference type="Proteomes" id="UP000243605"/>
    </source>
</evidence>
<dbReference type="GO" id="GO:0008483">
    <property type="term" value="F:transaminase activity"/>
    <property type="evidence" value="ECO:0007669"/>
    <property type="project" value="UniProtKB-KW"/>
</dbReference>
<name>A0A662Z446_9STAP</name>
<dbReference type="SUPFAM" id="SSF53383">
    <property type="entry name" value="PLP-dependent transferases"/>
    <property type="match status" value="1"/>
</dbReference>
<evidence type="ECO:0000313" key="7">
    <source>
        <dbReference type="EMBL" id="SEW08661.1"/>
    </source>
</evidence>
<dbReference type="AlphaFoldDB" id="A0A662Z446"/>
<dbReference type="PANTHER" id="PTHR46383">
    <property type="entry name" value="ASPARTATE AMINOTRANSFERASE"/>
    <property type="match status" value="1"/>
</dbReference>
<dbReference type="PANTHER" id="PTHR46383:SF1">
    <property type="entry name" value="ASPARTATE AMINOTRANSFERASE"/>
    <property type="match status" value="1"/>
</dbReference>
<keyword evidence="4 7" id="KW-0808">Transferase</keyword>
<keyword evidence="5" id="KW-0663">Pyridoxal phosphate</keyword>
<protein>
    <submittedName>
        <fullName evidence="7">Aspartate/methionine/tyrosine aminotransferase</fullName>
    </submittedName>
</protein>
<dbReference type="GO" id="GO:0030170">
    <property type="term" value="F:pyridoxal phosphate binding"/>
    <property type="evidence" value="ECO:0007669"/>
    <property type="project" value="InterPro"/>
</dbReference>
<dbReference type="InterPro" id="IPR004839">
    <property type="entry name" value="Aminotransferase_I/II_large"/>
</dbReference>
<keyword evidence="3 7" id="KW-0032">Aminotransferase</keyword>
<dbReference type="Proteomes" id="UP000243605">
    <property type="component" value="Unassembled WGS sequence"/>
</dbReference>
<comment type="cofactor">
    <cofactor evidence="1">
        <name>pyridoxal 5'-phosphate</name>
        <dbReference type="ChEBI" id="CHEBI:597326"/>
    </cofactor>
</comment>
<dbReference type="Gene3D" id="3.40.640.10">
    <property type="entry name" value="Type I PLP-dependent aspartate aminotransferase-like (Major domain)"/>
    <property type="match status" value="1"/>
</dbReference>
<dbReference type="OrthoDB" id="9802328at2"/>
<dbReference type="Gene3D" id="3.90.1150.10">
    <property type="entry name" value="Aspartate Aminotransferase, domain 1"/>
    <property type="match status" value="1"/>
</dbReference>
<evidence type="ECO:0000256" key="4">
    <source>
        <dbReference type="ARBA" id="ARBA00022679"/>
    </source>
</evidence>
<dbReference type="InterPro" id="IPR015421">
    <property type="entry name" value="PyrdxlP-dep_Trfase_major"/>
</dbReference>